<dbReference type="PANTHER" id="PTHR11639">
    <property type="entry name" value="S100 CALCIUM-BINDING PROTEIN"/>
    <property type="match status" value="1"/>
</dbReference>
<evidence type="ECO:0000256" key="1">
    <source>
        <dbReference type="ARBA" id="ARBA00007323"/>
    </source>
</evidence>
<keyword evidence="6" id="KW-1185">Reference proteome</keyword>
<keyword evidence="2" id="KW-0479">Metal-binding</keyword>
<evidence type="ECO:0000313" key="5">
    <source>
        <dbReference type="Ensembl" id="ENSLLEP00000043150.1"/>
    </source>
</evidence>
<comment type="similarity">
    <text evidence="1">Belongs to the S-100 family.</text>
</comment>
<name>A0A8C5QXM3_9ANUR</name>
<keyword evidence="3" id="KW-0106">Calcium</keyword>
<feature type="domain" description="S100/CaBP-9k-type calcium binding subdomain" evidence="4">
    <location>
        <begin position="6"/>
        <end position="48"/>
    </location>
</feature>
<protein>
    <recommendedName>
        <fullName evidence="4">S100/CaBP-9k-type calcium binding subdomain domain-containing protein</fullName>
    </recommendedName>
</protein>
<evidence type="ECO:0000256" key="3">
    <source>
        <dbReference type="ARBA" id="ARBA00022837"/>
    </source>
</evidence>
<evidence type="ECO:0000259" key="4">
    <source>
        <dbReference type="SMART" id="SM01394"/>
    </source>
</evidence>
<proteinExistence type="inferred from homology"/>
<dbReference type="Gene3D" id="1.10.238.10">
    <property type="entry name" value="EF-hand"/>
    <property type="match status" value="1"/>
</dbReference>
<dbReference type="PROSITE" id="PS00018">
    <property type="entry name" value="EF_HAND_1"/>
    <property type="match status" value="1"/>
</dbReference>
<dbReference type="SMART" id="SM01394">
    <property type="entry name" value="S_100"/>
    <property type="match status" value="1"/>
</dbReference>
<dbReference type="CDD" id="cd00213">
    <property type="entry name" value="S-100"/>
    <property type="match status" value="1"/>
</dbReference>
<reference evidence="5" key="1">
    <citation type="submission" date="2025-08" db="UniProtKB">
        <authorList>
            <consortium name="Ensembl"/>
        </authorList>
    </citation>
    <scope>IDENTIFICATION</scope>
</reference>
<dbReference type="OrthoDB" id="9447434at2759"/>
<dbReference type="Proteomes" id="UP000694569">
    <property type="component" value="Unplaced"/>
</dbReference>
<dbReference type="InterPro" id="IPR018247">
    <property type="entry name" value="EF_Hand_1_Ca_BS"/>
</dbReference>
<dbReference type="GeneTree" id="ENSGT01010000229091"/>
<reference evidence="5" key="2">
    <citation type="submission" date="2025-09" db="UniProtKB">
        <authorList>
            <consortium name="Ensembl"/>
        </authorList>
    </citation>
    <scope>IDENTIFICATION</scope>
</reference>
<dbReference type="GO" id="GO:0046914">
    <property type="term" value="F:transition metal ion binding"/>
    <property type="evidence" value="ECO:0007669"/>
    <property type="project" value="InterPro"/>
</dbReference>
<evidence type="ECO:0000313" key="6">
    <source>
        <dbReference type="Proteomes" id="UP000694569"/>
    </source>
</evidence>
<dbReference type="Pfam" id="PF01023">
    <property type="entry name" value="S_100"/>
    <property type="match status" value="1"/>
</dbReference>
<sequence length="90" mass="10229">MSLTELQTAMTLLFEVFDKYAIKEGDSSTLSKKQFKKLLKNELGGALAVRTFYNEMIRDFNGDGQVDFTEYMVLVVGALAMSCYDFFQQS</sequence>
<dbReference type="InterPro" id="IPR034325">
    <property type="entry name" value="S-100_dom"/>
</dbReference>
<dbReference type="Ensembl" id="ENSLLET00000044865.1">
    <property type="protein sequence ID" value="ENSLLEP00000043150.1"/>
    <property type="gene ID" value="ENSLLEG00000027442.1"/>
</dbReference>
<dbReference type="InterPro" id="IPR011992">
    <property type="entry name" value="EF-hand-dom_pair"/>
</dbReference>
<organism evidence="5 6">
    <name type="scientific">Leptobrachium leishanense</name>
    <name type="common">Leishan spiny toad</name>
    <dbReference type="NCBI Taxonomy" id="445787"/>
    <lineage>
        <taxon>Eukaryota</taxon>
        <taxon>Metazoa</taxon>
        <taxon>Chordata</taxon>
        <taxon>Craniata</taxon>
        <taxon>Vertebrata</taxon>
        <taxon>Euteleostomi</taxon>
        <taxon>Amphibia</taxon>
        <taxon>Batrachia</taxon>
        <taxon>Anura</taxon>
        <taxon>Pelobatoidea</taxon>
        <taxon>Megophryidae</taxon>
        <taxon>Leptobrachium</taxon>
    </lineage>
</organism>
<evidence type="ECO:0000256" key="2">
    <source>
        <dbReference type="ARBA" id="ARBA00022723"/>
    </source>
</evidence>
<dbReference type="InterPro" id="IPR013787">
    <property type="entry name" value="S100_Ca-bd_sub"/>
</dbReference>
<dbReference type="AlphaFoldDB" id="A0A8C5QXM3"/>
<accession>A0A8C5QXM3</accession>
<dbReference type="PANTHER" id="PTHR11639:SF134">
    <property type="entry name" value="PROTEIN S100-A1-RELATED"/>
    <property type="match status" value="1"/>
</dbReference>
<dbReference type="SUPFAM" id="SSF47473">
    <property type="entry name" value="EF-hand"/>
    <property type="match status" value="1"/>
</dbReference>